<organism evidence="3 4">
    <name type="scientific">endosymbiont of Riftia pachyptila</name>
    <name type="common">vent Ph05</name>
    <dbReference type="NCBI Taxonomy" id="1048808"/>
    <lineage>
        <taxon>Bacteria</taxon>
        <taxon>Pseudomonadati</taxon>
        <taxon>Pseudomonadota</taxon>
        <taxon>Gammaproteobacteria</taxon>
        <taxon>sulfur-oxidizing symbionts</taxon>
    </lineage>
</organism>
<dbReference type="Pfam" id="PF13401">
    <property type="entry name" value="AAA_22"/>
    <property type="match status" value="1"/>
</dbReference>
<dbReference type="EMBL" id="AFOC01000001">
    <property type="protein sequence ID" value="EGV52884.1"/>
    <property type="molecule type" value="Genomic_DNA"/>
</dbReference>
<proteinExistence type="predicted"/>
<evidence type="ECO:0000259" key="2">
    <source>
        <dbReference type="Pfam" id="PF13401"/>
    </source>
</evidence>
<dbReference type="InterPro" id="IPR049945">
    <property type="entry name" value="AAA_22"/>
</dbReference>
<feature type="domain" description="ORC1/DEAH AAA+ ATPase" evidence="2">
    <location>
        <begin position="28"/>
        <end position="152"/>
    </location>
</feature>
<dbReference type="Gene3D" id="3.40.50.300">
    <property type="entry name" value="P-loop containing nucleotide triphosphate hydrolases"/>
    <property type="match status" value="1"/>
</dbReference>
<accession>G2D917</accession>
<dbReference type="InterPro" id="IPR052026">
    <property type="entry name" value="ExeA_AAA_ATPase_DNA-bind"/>
</dbReference>
<name>G2D917_9GAMM</name>
<protein>
    <recommendedName>
        <fullName evidence="2">ORC1/DEAH AAA+ ATPase domain-containing protein</fullName>
    </recommendedName>
</protein>
<evidence type="ECO:0000256" key="1">
    <source>
        <dbReference type="SAM" id="MobiDB-lite"/>
    </source>
</evidence>
<dbReference type="GO" id="GO:0016887">
    <property type="term" value="F:ATP hydrolysis activity"/>
    <property type="evidence" value="ECO:0007669"/>
    <property type="project" value="InterPro"/>
</dbReference>
<dbReference type="Proteomes" id="UP000004491">
    <property type="component" value="Unassembled WGS sequence"/>
</dbReference>
<feature type="region of interest" description="Disordered" evidence="1">
    <location>
        <begin position="419"/>
        <end position="457"/>
    </location>
</feature>
<dbReference type="GO" id="GO:0042834">
    <property type="term" value="F:peptidoglycan binding"/>
    <property type="evidence" value="ECO:0007669"/>
    <property type="project" value="InterPro"/>
</dbReference>
<dbReference type="Gene3D" id="3.30.70.1070">
    <property type="entry name" value="Sporulation related repeat"/>
    <property type="match status" value="1"/>
</dbReference>
<keyword evidence="4" id="KW-1185">Reference proteome</keyword>
<gene>
    <name evidence="3" type="ORF">Rifp1Sym_aa00420</name>
</gene>
<dbReference type="PANTHER" id="PTHR35894:SF1">
    <property type="entry name" value="PHOSPHORIBULOKINASE _ URIDINE KINASE FAMILY"/>
    <property type="match status" value="1"/>
</dbReference>
<feature type="region of interest" description="Disordered" evidence="1">
    <location>
        <begin position="479"/>
        <end position="498"/>
    </location>
</feature>
<evidence type="ECO:0000313" key="4">
    <source>
        <dbReference type="Proteomes" id="UP000004491"/>
    </source>
</evidence>
<dbReference type="InterPro" id="IPR027417">
    <property type="entry name" value="P-loop_NTPase"/>
</dbReference>
<dbReference type="PANTHER" id="PTHR35894">
    <property type="entry name" value="GENERAL SECRETION PATHWAY PROTEIN A-RELATED"/>
    <property type="match status" value="1"/>
</dbReference>
<feature type="region of interest" description="Disordered" evidence="1">
    <location>
        <begin position="322"/>
        <end position="366"/>
    </location>
</feature>
<comment type="caution">
    <text evidence="3">The sequence shown here is derived from an EMBL/GenBank/DDBJ whole genome shotgun (WGS) entry which is preliminary data.</text>
</comment>
<dbReference type="SUPFAM" id="SSF52540">
    <property type="entry name" value="P-loop containing nucleoside triphosphate hydrolases"/>
    <property type="match status" value="1"/>
</dbReference>
<evidence type="ECO:0000313" key="3">
    <source>
        <dbReference type="EMBL" id="EGV52884.1"/>
    </source>
</evidence>
<sequence length="620" mass="67421">MVISSDFFSTPELAQRLDLLRHLIENSELLPVVRGAAGVGKSAIVAQLRKQAPESWQVCLVDATPLTQPDVVISTICRCFGIAQEEQWSKALSKHFQMLRAQGVTPVILVDDAHELPHSAIITLMRIFEKQIDGRPQASLVLFGNPQVDTILTAAPIRAMATDKLHVIDLPVISLEHVRAFMEFIIRAEELPARLGLNNALLERIHRETGGRPGALASSILDALGEAEEGAASSKASNMAVIKRTGIAVVVLLLGGVLLFQEQINRLIDPGVIKRGADRQTLPVESEMLMLGELDQLVPAPKQTPAEVLRQEPALVLANQSDVEAGQAPASPPVQIDSAPATPAESVQIPEAKAPADAESPEPESMPVEVVEVPSEQQPVSTDDEVAVVDESVMVDEVTASEPEENPELLQQAVDAAPEVGGEDEARTAAEFESEQSSDATAVTETEEVETAGESPTVVAEVKQELELLPAAGLLEAASVKDKKGDSPAQTSEPFRRDAWLKSQKPDAYAIQMLGVGRLESLLEFVRRHGLEERAIYFESRRNKNPGMCCCGVSILTGRARRRLRPSFRPRCGEKRSGFAVWVRSNRACLNHLDRRGKASIFQPLKSRMPASFWSWTASR</sequence>
<reference evidence="3" key="1">
    <citation type="journal article" date="2011" name="ISME J.">
        <title>The endosymbionts of the deep-sea tubeworms Riftia pachyptila and Tevnia jerichonana share an identical physiology as revealed by proteogenomic analyses.</title>
        <authorList>
            <person name="Gardebrecht A."/>
            <person name="Markert S."/>
            <person name="Felbeck H."/>
            <person name="Thuermer A."/>
            <person name="Albrecht D."/>
            <person name="Wollherr A."/>
            <person name="Kabisch J."/>
            <person name="Lehmann R."/>
            <person name="Daniel R."/>
            <person name="Liesegang H."/>
            <person name="Hecker M."/>
            <person name="Sievert S.M."/>
            <person name="Schweder T."/>
        </authorList>
    </citation>
    <scope>NUCLEOTIDE SEQUENCE [LARGE SCALE GENOMIC DNA]</scope>
</reference>
<dbReference type="InterPro" id="IPR036680">
    <property type="entry name" value="SPOR-like_sf"/>
</dbReference>
<dbReference type="AlphaFoldDB" id="G2D917"/>